<reference evidence="1 2" key="1">
    <citation type="submission" date="2013-06" db="EMBL/GenBank/DDBJ databases">
        <authorList>
            <person name="Weinstock G."/>
            <person name="Sodergren E."/>
            <person name="Lobos E.A."/>
            <person name="Fulton L."/>
            <person name="Fulton R."/>
            <person name="Courtney L."/>
            <person name="Fronick C."/>
            <person name="O'Laughlin M."/>
            <person name="Godfrey J."/>
            <person name="Wilson R.M."/>
            <person name="Miner T."/>
            <person name="Farmer C."/>
            <person name="Delehaunty K."/>
            <person name="Cordes M."/>
            <person name="Minx P."/>
            <person name="Tomlinson C."/>
            <person name="Chen J."/>
            <person name="Wollam A."/>
            <person name="Pepin K.H."/>
            <person name="Bhonagiri V."/>
            <person name="Zhang X."/>
            <person name="Warren W."/>
            <person name="Mitreva M."/>
            <person name="Mardis E.R."/>
            <person name="Wilson R.K."/>
        </authorList>
    </citation>
    <scope>NUCLEOTIDE SEQUENCE [LARGE SCALE GENOMIC DNA]</scope>
    <source>
        <strain evidence="1 2">F0570</strain>
    </source>
</reference>
<dbReference type="Proteomes" id="UP000016630">
    <property type="component" value="Unassembled WGS sequence"/>
</dbReference>
<evidence type="ECO:0000313" key="2">
    <source>
        <dbReference type="Proteomes" id="UP000016630"/>
    </source>
</evidence>
<sequence>MFAMPYINAERDTASNLGADFLYPHLSTYRYSTPSWQLNGSTAPRECKAEGKAVPSFYLQPNKHISDMPYAEKNVYRGSVVSPSDTCPSYENALQRLETLRQSIKSWMETTIRSEFPEATKTRSRLRKLPHGRVRYCASVRSHGFT</sequence>
<gene>
    <name evidence="1" type="ORF">HMPREF1555_02297</name>
</gene>
<protein>
    <submittedName>
        <fullName evidence="1">Uncharacterized protein</fullName>
    </submittedName>
</protein>
<evidence type="ECO:0000313" key="1">
    <source>
        <dbReference type="EMBL" id="ERJ63640.1"/>
    </source>
</evidence>
<name>A0A0E2LM18_PORGN</name>
<comment type="caution">
    <text evidence="1">The sequence shown here is derived from an EMBL/GenBank/DDBJ whole genome shotgun (WGS) entry which is preliminary data.</text>
</comment>
<accession>A0A0E2LM18</accession>
<dbReference type="EMBL" id="AWUW01000157">
    <property type="protein sequence ID" value="ERJ63640.1"/>
    <property type="molecule type" value="Genomic_DNA"/>
</dbReference>
<dbReference type="HOGENOM" id="CLU_123318_0_0_10"/>
<dbReference type="AlphaFoldDB" id="A0A0E2LM18"/>
<organism evidence="1 2">
    <name type="scientific">Porphyromonas gingivalis F0570</name>
    <dbReference type="NCBI Taxonomy" id="1227271"/>
    <lineage>
        <taxon>Bacteria</taxon>
        <taxon>Pseudomonadati</taxon>
        <taxon>Bacteroidota</taxon>
        <taxon>Bacteroidia</taxon>
        <taxon>Bacteroidales</taxon>
        <taxon>Porphyromonadaceae</taxon>
        <taxon>Porphyromonas</taxon>
    </lineage>
</organism>
<proteinExistence type="predicted"/>